<dbReference type="CTD" id="642515"/>
<comment type="similarity">
    <text evidence="2">Belongs to the CD225/Dispanin family.</text>
</comment>
<evidence type="ECO:0000313" key="9">
    <source>
        <dbReference type="RefSeq" id="XP_054854090.1"/>
    </source>
</evidence>
<keyword evidence="3 7" id="KW-0812">Transmembrane</keyword>
<gene>
    <name evidence="9 10" type="primary">PRRT1B</name>
</gene>
<keyword evidence="4 7" id="KW-1133">Transmembrane helix</keyword>
<proteinExistence type="inferred from homology"/>
<feature type="compositionally biased region" description="Basic and acidic residues" evidence="6">
    <location>
        <begin position="1"/>
        <end position="19"/>
    </location>
</feature>
<dbReference type="RefSeq" id="XP_054854090.1">
    <property type="nucleotide sequence ID" value="XM_054998115.1"/>
</dbReference>
<evidence type="ECO:0000256" key="2">
    <source>
        <dbReference type="ARBA" id="ARBA00006843"/>
    </source>
</evidence>
<evidence type="ECO:0000256" key="5">
    <source>
        <dbReference type="ARBA" id="ARBA00023136"/>
    </source>
</evidence>
<feature type="compositionally biased region" description="Polar residues" evidence="6">
    <location>
        <begin position="27"/>
        <end position="51"/>
    </location>
</feature>
<reference evidence="9 10" key="1">
    <citation type="submission" date="2025-04" db="UniProtKB">
        <authorList>
            <consortium name="RefSeq"/>
        </authorList>
    </citation>
    <scope>IDENTIFICATION</scope>
    <source>
        <tissue evidence="9 10">Blood</tissue>
    </source>
</reference>
<dbReference type="GO" id="GO:0016020">
    <property type="term" value="C:membrane"/>
    <property type="evidence" value="ECO:0007669"/>
    <property type="project" value="UniProtKB-SubCell"/>
</dbReference>
<sequence length="221" mass="24347">MEGDRLPTRDIVPYHRGGEEDREGEPQSLTESAATHPTLQDSLAQPKSTLQPERHSTPLTGIINPGFIEDPPPYSPLDPKTVHLVYPDFQGSVSGHGPIVFQPAPLQPPLNPPPYFLHGSYPFTIYNGSLLSEIPIEANPRRPPPKDYLVESVLVMLFCCLLTGVAALVYSHETRSALNRGDLVQAKAASQKARTLVLFSLFFGVFVCVSWVTYVVVVLYL</sequence>
<dbReference type="Pfam" id="PF04505">
    <property type="entry name" value="CD225"/>
    <property type="match status" value="1"/>
</dbReference>
<feature type="transmembrane region" description="Helical" evidence="7">
    <location>
        <begin position="196"/>
        <end position="220"/>
    </location>
</feature>
<dbReference type="InterPro" id="IPR007593">
    <property type="entry name" value="CD225/Dispanin_fam"/>
</dbReference>
<comment type="subcellular location">
    <subcellularLocation>
        <location evidence="1">Membrane</location>
    </subcellularLocation>
</comment>
<evidence type="ECO:0000256" key="7">
    <source>
        <dbReference type="SAM" id="Phobius"/>
    </source>
</evidence>
<evidence type="ECO:0000313" key="8">
    <source>
        <dbReference type="Proteomes" id="UP001190640"/>
    </source>
</evidence>
<keyword evidence="8" id="KW-1185">Reference proteome</keyword>
<dbReference type="PANTHER" id="PTHR14948:SF18">
    <property type="entry name" value="PROLINE RICH TRANSMEMBRANE PROTEIN 1B"/>
    <property type="match status" value="1"/>
</dbReference>
<evidence type="ECO:0000256" key="4">
    <source>
        <dbReference type="ARBA" id="ARBA00022989"/>
    </source>
</evidence>
<evidence type="ECO:0000256" key="1">
    <source>
        <dbReference type="ARBA" id="ARBA00004370"/>
    </source>
</evidence>
<name>A0AA97LFR6_EUBMA</name>
<dbReference type="Proteomes" id="UP001190640">
    <property type="component" value="Chromosome 14"/>
</dbReference>
<dbReference type="RefSeq" id="XP_054854091.1">
    <property type="nucleotide sequence ID" value="XM_054998116.1"/>
</dbReference>
<accession>A0AA97LFR6</accession>
<dbReference type="GeneID" id="129342387"/>
<feature type="transmembrane region" description="Helical" evidence="7">
    <location>
        <begin position="148"/>
        <end position="170"/>
    </location>
</feature>
<evidence type="ECO:0000256" key="3">
    <source>
        <dbReference type="ARBA" id="ARBA00022692"/>
    </source>
</evidence>
<dbReference type="AlphaFoldDB" id="A0AA97LFR6"/>
<dbReference type="KEGG" id="emc:129342387"/>
<organism evidence="8 9">
    <name type="scientific">Eublepharis macularius</name>
    <name type="common">Leopard gecko</name>
    <name type="synonym">Cyrtodactylus macularius</name>
    <dbReference type="NCBI Taxonomy" id="481883"/>
    <lineage>
        <taxon>Eukaryota</taxon>
        <taxon>Metazoa</taxon>
        <taxon>Chordata</taxon>
        <taxon>Craniata</taxon>
        <taxon>Vertebrata</taxon>
        <taxon>Euteleostomi</taxon>
        <taxon>Lepidosauria</taxon>
        <taxon>Squamata</taxon>
        <taxon>Bifurcata</taxon>
        <taxon>Gekkota</taxon>
        <taxon>Eublepharidae</taxon>
        <taxon>Eublepharinae</taxon>
        <taxon>Eublepharis</taxon>
    </lineage>
</organism>
<evidence type="ECO:0000256" key="6">
    <source>
        <dbReference type="SAM" id="MobiDB-lite"/>
    </source>
</evidence>
<dbReference type="InterPro" id="IPR051423">
    <property type="entry name" value="CD225/Dispanin"/>
</dbReference>
<keyword evidence="5 7" id="KW-0472">Membrane</keyword>
<feature type="region of interest" description="Disordered" evidence="6">
    <location>
        <begin position="1"/>
        <end position="59"/>
    </location>
</feature>
<dbReference type="PANTHER" id="PTHR14948">
    <property type="entry name" value="NG5"/>
    <property type="match status" value="1"/>
</dbReference>
<protein>
    <submittedName>
        <fullName evidence="9 10">Proline rich transmembrane protein 1B</fullName>
    </submittedName>
</protein>
<evidence type="ECO:0000313" key="10">
    <source>
        <dbReference type="RefSeq" id="XP_054854091.1"/>
    </source>
</evidence>